<organism evidence="1 2">
    <name type="scientific">Rhizoctonia solani</name>
    <dbReference type="NCBI Taxonomy" id="456999"/>
    <lineage>
        <taxon>Eukaryota</taxon>
        <taxon>Fungi</taxon>
        <taxon>Dikarya</taxon>
        <taxon>Basidiomycota</taxon>
        <taxon>Agaricomycotina</taxon>
        <taxon>Agaricomycetes</taxon>
        <taxon>Cantharellales</taxon>
        <taxon>Ceratobasidiaceae</taxon>
        <taxon>Rhizoctonia</taxon>
    </lineage>
</organism>
<evidence type="ECO:0000313" key="1">
    <source>
        <dbReference type="EMBL" id="CAE6411025.1"/>
    </source>
</evidence>
<dbReference type="InterPro" id="IPR036770">
    <property type="entry name" value="Ankyrin_rpt-contain_sf"/>
</dbReference>
<dbReference type="Proteomes" id="UP000663846">
    <property type="component" value="Unassembled WGS sequence"/>
</dbReference>
<protein>
    <submittedName>
        <fullName evidence="1">Uncharacterized protein</fullName>
    </submittedName>
</protein>
<dbReference type="AlphaFoldDB" id="A0A8H2X1N5"/>
<dbReference type="EMBL" id="CAJMWS010000312">
    <property type="protein sequence ID" value="CAE6411025.1"/>
    <property type="molecule type" value="Genomic_DNA"/>
</dbReference>
<comment type="caution">
    <text evidence="1">The sequence shown here is derived from an EMBL/GenBank/DDBJ whole genome shotgun (WGS) entry which is preliminary data.</text>
</comment>
<dbReference type="Gene3D" id="1.25.40.20">
    <property type="entry name" value="Ankyrin repeat-containing domain"/>
    <property type="match status" value="1"/>
</dbReference>
<reference evidence="1" key="1">
    <citation type="submission" date="2021-01" db="EMBL/GenBank/DDBJ databases">
        <authorList>
            <person name="Kaushik A."/>
        </authorList>
    </citation>
    <scope>NUCLEOTIDE SEQUENCE</scope>
    <source>
        <strain evidence="1">AG1-1C</strain>
    </source>
</reference>
<name>A0A8H2X1N5_9AGAM</name>
<gene>
    <name evidence="1" type="ORF">RDB_LOCUS68063</name>
</gene>
<dbReference type="SUPFAM" id="SSF140860">
    <property type="entry name" value="Pseudo ankyrin repeat-like"/>
    <property type="match status" value="1"/>
</dbReference>
<sequence>MHDRRTGLLDLPAELLFEILANSTSADLPLVNKHLLHTFHYAPPSCRAYFILGRIKSPAPLAPELIIESALSYPICTETVLDFLEHMRPQVLLSRSRLKAIRVSPGRWLFRNLLSQLKPKRRRKHGPSSAPALLFSSSTNSRINPLAFLESLERRYTLEFSVAGSAFALAMCVRAGPAQYPLLQLLLRNGADPGAKSCLPLKIAAASGDLDALKLMIESSPDQQAQGTTGGKRRRVEDRVQPTTKVLLEAVKGKHIEVAEWLIHEKGVVPDMATMRMLQNA</sequence>
<proteinExistence type="predicted"/>
<accession>A0A8H2X1N5</accession>
<evidence type="ECO:0000313" key="2">
    <source>
        <dbReference type="Proteomes" id="UP000663846"/>
    </source>
</evidence>